<gene>
    <name evidence="1" type="primary">Necator_chrIV.g14713</name>
    <name evidence="1" type="ORF">RB195_001418</name>
</gene>
<keyword evidence="2" id="KW-1185">Reference proteome</keyword>
<protein>
    <submittedName>
        <fullName evidence="1">Uncharacterized protein</fullName>
    </submittedName>
</protein>
<accession>A0ABR1DE74</accession>
<evidence type="ECO:0000313" key="2">
    <source>
        <dbReference type="Proteomes" id="UP001303046"/>
    </source>
</evidence>
<name>A0ABR1DE74_NECAM</name>
<dbReference type="Proteomes" id="UP001303046">
    <property type="component" value="Unassembled WGS sequence"/>
</dbReference>
<proteinExistence type="predicted"/>
<reference evidence="1 2" key="1">
    <citation type="submission" date="2023-08" db="EMBL/GenBank/DDBJ databases">
        <title>A Necator americanus chromosomal reference genome.</title>
        <authorList>
            <person name="Ilik V."/>
            <person name="Petrzelkova K.J."/>
            <person name="Pardy F."/>
            <person name="Fuh T."/>
            <person name="Niatou-Singa F.S."/>
            <person name="Gouil Q."/>
            <person name="Baker L."/>
            <person name="Ritchie M.E."/>
            <person name="Jex A.R."/>
            <person name="Gazzola D."/>
            <person name="Li H."/>
            <person name="Toshio Fujiwara R."/>
            <person name="Zhan B."/>
            <person name="Aroian R.V."/>
            <person name="Pafco B."/>
            <person name="Schwarz E.M."/>
        </authorList>
    </citation>
    <scope>NUCLEOTIDE SEQUENCE [LARGE SCALE GENOMIC DNA]</scope>
    <source>
        <strain evidence="1 2">Aroian</strain>
        <tissue evidence="1">Whole animal</tissue>
    </source>
</reference>
<dbReference type="EMBL" id="JAVFWL010000004">
    <property type="protein sequence ID" value="KAK6748776.1"/>
    <property type="molecule type" value="Genomic_DNA"/>
</dbReference>
<organism evidence="1 2">
    <name type="scientific">Necator americanus</name>
    <name type="common">Human hookworm</name>
    <dbReference type="NCBI Taxonomy" id="51031"/>
    <lineage>
        <taxon>Eukaryota</taxon>
        <taxon>Metazoa</taxon>
        <taxon>Ecdysozoa</taxon>
        <taxon>Nematoda</taxon>
        <taxon>Chromadorea</taxon>
        <taxon>Rhabditida</taxon>
        <taxon>Rhabditina</taxon>
        <taxon>Rhabditomorpha</taxon>
        <taxon>Strongyloidea</taxon>
        <taxon>Ancylostomatidae</taxon>
        <taxon>Bunostominae</taxon>
        <taxon>Necator</taxon>
    </lineage>
</organism>
<evidence type="ECO:0000313" key="1">
    <source>
        <dbReference type="EMBL" id="KAK6748776.1"/>
    </source>
</evidence>
<comment type="caution">
    <text evidence="1">The sequence shown here is derived from an EMBL/GenBank/DDBJ whole genome shotgun (WGS) entry which is preliminary data.</text>
</comment>
<sequence length="92" mass="10705">MNSCELLSAFIVVNIEKSNRQRADKVPQTTFYFPGSQGPYVVRDSDHCHSRTEHKFLRQLHLCVQEVVASKYVRNEKFSNRFISAPHVVILR</sequence>